<dbReference type="EMBL" id="QPMM01000001">
    <property type="protein sequence ID" value="RFS26887.1"/>
    <property type="molecule type" value="Genomic_DNA"/>
</dbReference>
<proteinExistence type="predicted"/>
<dbReference type="Proteomes" id="UP000260644">
    <property type="component" value="Unassembled WGS sequence"/>
</dbReference>
<dbReference type="InterPro" id="IPR059231">
    <property type="entry name" value="Leader_pinensin"/>
</dbReference>
<organism evidence="1 2">
    <name type="scientific">Chitinophaga silvatica</name>
    <dbReference type="NCBI Taxonomy" id="2282649"/>
    <lineage>
        <taxon>Bacteria</taxon>
        <taxon>Pseudomonadati</taxon>
        <taxon>Bacteroidota</taxon>
        <taxon>Chitinophagia</taxon>
        <taxon>Chitinophagales</taxon>
        <taxon>Chitinophagaceae</taxon>
        <taxon>Chitinophaga</taxon>
    </lineage>
</organism>
<comment type="caution">
    <text evidence="1">The sequence shown here is derived from an EMBL/GenBank/DDBJ whole genome shotgun (WGS) entry which is preliminary data.</text>
</comment>
<dbReference type="OrthoDB" id="10012742at2"/>
<dbReference type="NCBIfam" id="NF038180">
    <property type="entry name" value="leader_pinensin"/>
    <property type="match status" value="1"/>
</dbReference>
<gene>
    <name evidence="1" type="ORF">DVR12_03635</name>
</gene>
<sequence length="89" mass="9773">MKKKLKLDELKVQSFITELKPEIAHTAKGGDDAYTTTPQCVIASAAVTALTWTIYTDYSKAQSWPPYGNSTECTKITTTTVTTTNRLIA</sequence>
<keyword evidence="2" id="KW-1185">Reference proteome</keyword>
<dbReference type="AlphaFoldDB" id="A0A3E1YHQ6"/>
<dbReference type="RefSeq" id="WP_116974080.1">
    <property type="nucleotide sequence ID" value="NZ_QPMM01000001.1"/>
</dbReference>
<name>A0A3E1YHQ6_9BACT</name>
<evidence type="ECO:0000313" key="1">
    <source>
        <dbReference type="EMBL" id="RFS26887.1"/>
    </source>
</evidence>
<protein>
    <submittedName>
        <fullName evidence="1">Uncharacterized protein</fullName>
    </submittedName>
</protein>
<reference evidence="1 2" key="1">
    <citation type="submission" date="2018-07" db="EMBL/GenBank/DDBJ databases">
        <title>Chitinophaga K2CV101002-2 sp. nov., isolated from a monsoon evergreen broad-leaved forest soil.</title>
        <authorList>
            <person name="Lv Y."/>
        </authorList>
    </citation>
    <scope>NUCLEOTIDE SEQUENCE [LARGE SCALE GENOMIC DNA]</scope>
    <source>
        <strain evidence="1 2">GDMCC 1.1288</strain>
    </source>
</reference>
<evidence type="ECO:0000313" key="2">
    <source>
        <dbReference type="Proteomes" id="UP000260644"/>
    </source>
</evidence>
<accession>A0A3E1YHQ6</accession>